<dbReference type="AlphaFoldDB" id="A0A0M0JZI7"/>
<dbReference type="Proteomes" id="UP000037460">
    <property type="component" value="Unassembled WGS sequence"/>
</dbReference>
<dbReference type="GO" id="GO:0008233">
    <property type="term" value="F:peptidase activity"/>
    <property type="evidence" value="ECO:0007669"/>
    <property type="project" value="UniProtKB-KW"/>
</dbReference>
<gene>
    <name evidence="2" type="ORF">Ctob_010794</name>
</gene>
<dbReference type="EMBL" id="JWZX01001938">
    <property type="protein sequence ID" value="KOO31757.1"/>
    <property type="molecule type" value="Genomic_DNA"/>
</dbReference>
<protein>
    <submittedName>
        <fullName evidence="2">Cysteine protease family</fullName>
    </submittedName>
</protein>
<accession>A0A0M0JZI7</accession>
<dbReference type="Pfam" id="PF03417">
    <property type="entry name" value="AAT"/>
    <property type="match status" value="1"/>
</dbReference>
<dbReference type="GO" id="GO:0006508">
    <property type="term" value="P:proteolysis"/>
    <property type="evidence" value="ECO:0007669"/>
    <property type="project" value="UniProtKB-KW"/>
</dbReference>
<proteinExistence type="predicted"/>
<dbReference type="PANTHER" id="PTHR34180">
    <property type="entry name" value="PEPTIDASE C45"/>
    <property type="match status" value="1"/>
</dbReference>
<dbReference type="InterPro" id="IPR005079">
    <property type="entry name" value="Peptidase_C45_hydrolase"/>
</dbReference>
<keyword evidence="2" id="KW-0645">Protease</keyword>
<dbReference type="InterPro" id="IPR047794">
    <property type="entry name" value="C45_proenzyme-like"/>
</dbReference>
<dbReference type="OrthoDB" id="189997at2759"/>
<dbReference type="PANTHER" id="PTHR34180:SF1">
    <property type="entry name" value="BETA-ALANYL-DOPAMINE_CARCININE HYDROLASE"/>
    <property type="match status" value="1"/>
</dbReference>
<feature type="domain" description="Peptidase C45 hydrolase" evidence="1">
    <location>
        <begin position="145"/>
        <end position="373"/>
    </location>
</feature>
<keyword evidence="2" id="KW-0378">Hydrolase</keyword>
<dbReference type="NCBIfam" id="NF040521">
    <property type="entry name" value="C45_proenzyme"/>
    <property type="match status" value="1"/>
</dbReference>
<evidence type="ECO:0000313" key="3">
    <source>
        <dbReference type="Proteomes" id="UP000037460"/>
    </source>
</evidence>
<comment type="caution">
    <text evidence="2">The sequence shown here is derived from an EMBL/GenBank/DDBJ whole genome shotgun (WGS) entry which is preliminary data.</text>
</comment>
<organism evidence="2 3">
    <name type="scientific">Chrysochromulina tobinii</name>
    <dbReference type="NCBI Taxonomy" id="1460289"/>
    <lineage>
        <taxon>Eukaryota</taxon>
        <taxon>Haptista</taxon>
        <taxon>Haptophyta</taxon>
        <taxon>Prymnesiophyceae</taxon>
        <taxon>Prymnesiales</taxon>
        <taxon>Chrysochromulinaceae</taxon>
        <taxon>Chrysochromulina</taxon>
    </lineage>
</organism>
<evidence type="ECO:0000259" key="1">
    <source>
        <dbReference type="Pfam" id="PF03417"/>
    </source>
</evidence>
<dbReference type="Gene3D" id="3.60.60.10">
    <property type="entry name" value="Penicillin V Acylase, Chain A"/>
    <property type="match status" value="1"/>
</dbReference>
<keyword evidence="3" id="KW-1185">Reference proteome</keyword>
<dbReference type="InterPro" id="IPR047801">
    <property type="entry name" value="Peptidase_C45"/>
</dbReference>
<evidence type="ECO:0000313" key="2">
    <source>
        <dbReference type="EMBL" id="KOO31757.1"/>
    </source>
</evidence>
<dbReference type="Gene3D" id="1.10.10.2120">
    <property type="match status" value="1"/>
</dbReference>
<reference evidence="3" key="1">
    <citation type="journal article" date="2015" name="PLoS Genet.">
        <title>Genome Sequence and Transcriptome Analyses of Chrysochromulina tobin: Metabolic Tools for Enhanced Algal Fitness in the Prominent Order Prymnesiales (Haptophyceae).</title>
        <authorList>
            <person name="Hovde B.T."/>
            <person name="Deodato C.R."/>
            <person name="Hunsperger H.M."/>
            <person name="Ryken S.A."/>
            <person name="Yost W."/>
            <person name="Jha R.K."/>
            <person name="Patterson J."/>
            <person name="Monnat R.J. Jr."/>
            <person name="Barlow S.B."/>
            <person name="Starkenburg S.R."/>
            <person name="Cattolico R.A."/>
        </authorList>
    </citation>
    <scope>NUCLEOTIDE SEQUENCE</scope>
    <source>
        <strain evidence="3">CCMP291</strain>
    </source>
</reference>
<name>A0A0M0JZI7_9EUKA</name>
<sequence length="390" mass="42485">MSWLAMTTVGMPPGSVVLPTFTFNGPLVTVDDHHQFGLELGRTFKSTINERFAAKKSDIEYLQFLARRTPDLYQAFLDLHESVYPEYVAELRGMSDGSGEPFETIFLQNIVLEFSDCASDQSEPPIIGLSCTDFMMCPPAPAACAVAHNEDNDVTDLNRTAFVTARMGNGGPTWNAYTYLGELPSGAFAFNDAGFGFTLNWVGPSQPQCPGLGRGFLSRAILGATSIEAAIKIVTDPRGGAGHNYQLLWFGDESPRIVNVEAAPFGVHAVRPISAPFFHANSYLTLQIPQEFDNSTLHREARAAQLLPSIAAATPAEAPDALLAAIGDQKDVPYPIFHDDVSHQKGDLSDWTIASAIFDLRTRTLRVYAGNPSTREGRVLANLTLPFARR</sequence>